<dbReference type="STRING" id="178355.SAMN04488062_102101"/>
<evidence type="ECO:0008006" key="3">
    <source>
        <dbReference type="Google" id="ProtNLM"/>
    </source>
</evidence>
<protein>
    <recommendedName>
        <fullName evidence="3">PEGA domain-containing protein</fullName>
    </recommendedName>
</protein>
<accession>A0A1G7WZK2</accession>
<evidence type="ECO:0000313" key="2">
    <source>
        <dbReference type="Proteomes" id="UP000199274"/>
    </source>
</evidence>
<dbReference type="OrthoDB" id="1119078at2"/>
<organism evidence="1 2">
    <name type="scientific">Flavobacterium omnivorum</name>
    <dbReference type="NCBI Taxonomy" id="178355"/>
    <lineage>
        <taxon>Bacteria</taxon>
        <taxon>Pseudomonadati</taxon>
        <taxon>Bacteroidota</taxon>
        <taxon>Flavobacteriia</taxon>
        <taxon>Flavobacteriales</taxon>
        <taxon>Flavobacteriaceae</taxon>
        <taxon>Flavobacterium</taxon>
    </lineage>
</organism>
<proteinExistence type="predicted"/>
<dbReference type="EMBL" id="FNDB01000002">
    <property type="protein sequence ID" value="SDG77321.1"/>
    <property type="molecule type" value="Genomic_DNA"/>
</dbReference>
<dbReference type="Proteomes" id="UP000199274">
    <property type="component" value="Unassembled WGS sequence"/>
</dbReference>
<name>A0A1G7WZK2_9FLAO</name>
<keyword evidence="2" id="KW-1185">Reference proteome</keyword>
<dbReference type="RefSeq" id="WP_091254903.1">
    <property type="nucleotide sequence ID" value="NZ_FNDB01000002.1"/>
</dbReference>
<dbReference type="AlphaFoldDB" id="A0A1G7WZK2"/>
<reference evidence="2" key="1">
    <citation type="submission" date="2016-10" db="EMBL/GenBank/DDBJ databases">
        <authorList>
            <person name="Varghese N."/>
            <person name="Submissions S."/>
        </authorList>
    </citation>
    <scope>NUCLEOTIDE SEQUENCE [LARGE SCALE GENOMIC DNA]</scope>
    <source>
        <strain evidence="2">CGMCC 1.2747</strain>
    </source>
</reference>
<gene>
    <name evidence="1" type="ORF">SAMN04488062_102101</name>
</gene>
<sequence length="142" mass="15446">MKKRISVVVVSLSMLVLLNSCGVMFGGSRYEGTIVAKDRPNAAIYVDGQKMGDGQVTALFPRNKALNVELKEEGCDTKKQTFNTAFRTGNFILSVVSFGLLGLGVDLGTGAAYKPDHINNPAVKKVSDKKYTFNVDYSECKK</sequence>
<evidence type="ECO:0000313" key="1">
    <source>
        <dbReference type="EMBL" id="SDG77321.1"/>
    </source>
</evidence>